<proteinExistence type="predicted"/>
<name>A0ABU5NB69_9RICK</name>
<evidence type="ECO:0000313" key="2">
    <source>
        <dbReference type="EMBL" id="MEA0970415.1"/>
    </source>
</evidence>
<dbReference type="Proteomes" id="UP001291687">
    <property type="component" value="Unassembled WGS sequence"/>
</dbReference>
<dbReference type="RefSeq" id="WP_322776319.1">
    <property type="nucleotide sequence ID" value="NZ_JARJFB010000016.1"/>
</dbReference>
<feature type="domain" description="CagE TrbE VirB component of type IV transporter system central" evidence="1">
    <location>
        <begin position="182"/>
        <end position="383"/>
    </location>
</feature>
<protein>
    <submittedName>
        <fullName evidence="2">Type IV secretion system protein VirB4</fullName>
    </submittedName>
</protein>
<dbReference type="SUPFAM" id="SSF52540">
    <property type="entry name" value="P-loop containing nucleoside triphosphate hydrolases"/>
    <property type="match status" value="1"/>
</dbReference>
<dbReference type="EMBL" id="JARJFB010000016">
    <property type="protein sequence ID" value="MEA0970415.1"/>
    <property type="molecule type" value="Genomic_DNA"/>
</dbReference>
<gene>
    <name evidence="2" type="ORF">Megvenef_00377</name>
</gene>
<sequence>MSADKSHDSQLYNNSSGDFIPVAAHFNENTLITKNGELLQTIQINGVNSEKISNNLFNLRAMVRKSISESTDSGKYAFWIHTIRRKADLDDPADYYGFLSANIHDIWRRKNYWHDKFVNRLYITVVHDSPELKLKNFNSLVNSLSSKIISNFEEKFFEKAAQDLAKNVDSLLQGLSEYGAQRLGIRIEGEECYSDMMFLYRRIMQLNENDCLMPISDISQALASHQYAVGSDKIEVIGDEGKKFAALMSIKEYQEVSSEALDKFLQIPVEMVATEVFYFVDKKEVMPVYENQNYILGVSKDSELRKLKGLDKIFDEQNVGSARFCYQQISFMVIGEDLKMLDKQVNQASEALAKIGIVHVREDVNLEKTFWAQLPANFTFLARMKPTIVDNTAALASLHNFPTGNQFSPWGRAVTILRTERGTPYFMNFHDKNENTTTCIFGDKKSGRTTLLNFLLSEADKYMPTTLYIMDDMDSGLYVKARGGQWFQRDKNIINPLLCSDTSGNRQYLLEFFKIIAKHYFDPLKEVELASLKLLCDLVFQTPMEQRKLSAIISTIKDQELLVNRFSAYLEGGVYYEVFERKEPLLFHQGQVTAINLQDFDDAEYTKNHFPKEKKLIEQFEYDLNSRRAVKAAIVLAAQNMMQNVDAGPKIFAVDNFAELVNLKYYQHLLTYMSEEMSAINGVSVFTINTHTLVSLEEEKTSQNWVRNVGTSFILPSEVSVTGLDKILGLEPIELRKLSNMTVSSRMFLIRQDKKTIASELSIGGLPALMRILCSGDREIDIYKEVVKEFGDKKPEDWVEALYSELENIM</sequence>
<organism evidence="2 3">
    <name type="scientific">Candidatus Megaera venefica</name>
    <dbReference type="NCBI Taxonomy" id="2055910"/>
    <lineage>
        <taxon>Bacteria</taxon>
        <taxon>Pseudomonadati</taxon>
        <taxon>Pseudomonadota</taxon>
        <taxon>Alphaproteobacteria</taxon>
        <taxon>Rickettsiales</taxon>
        <taxon>Rickettsiaceae</taxon>
        <taxon>Candidatus Megaera</taxon>
    </lineage>
</organism>
<accession>A0ABU5NB69</accession>
<evidence type="ECO:0000259" key="1">
    <source>
        <dbReference type="Pfam" id="PF03135"/>
    </source>
</evidence>
<comment type="caution">
    <text evidence="2">The sequence shown here is derived from an EMBL/GenBank/DDBJ whole genome shotgun (WGS) entry which is preliminary data.</text>
</comment>
<keyword evidence="3" id="KW-1185">Reference proteome</keyword>
<reference evidence="2 3" key="1">
    <citation type="submission" date="2023-03" db="EMBL/GenBank/DDBJ databases">
        <title>Host association and intracellularity evolved multiple times independently in the Rickettsiales.</title>
        <authorList>
            <person name="Castelli M."/>
            <person name="Nardi T."/>
            <person name="Gammuto L."/>
            <person name="Bellinzona G."/>
            <person name="Sabaneyeva E."/>
            <person name="Potekhin A."/>
            <person name="Serra V."/>
            <person name="Petroni G."/>
            <person name="Sassera D."/>
        </authorList>
    </citation>
    <scope>NUCLEOTIDE SEQUENCE [LARGE SCALE GENOMIC DNA]</scope>
    <source>
        <strain evidence="2 3">Sr 2-6</strain>
    </source>
</reference>
<dbReference type="InterPro" id="IPR018145">
    <property type="entry name" value="CagE_TrbE_VirB_cntrl_dom"/>
</dbReference>
<evidence type="ECO:0000313" key="3">
    <source>
        <dbReference type="Proteomes" id="UP001291687"/>
    </source>
</evidence>
<dbReference type="InterPro" id="IPR027417">
    <property type="entry name" value="P-loop_NTPase"/>
</dbReference>
<dbReference type="Pfam" id="PF03135">
    <property type="entry name" value="CagE_TrbE_VirB"/>
    <property type="match status" value="1"/>
</dbReference>